<dbReference type="Proteomes" id="UP000199227">
    <property type="component" value="Unassembled WGS sequence"/>
</dbReference>
<evidence type="ECO:0000313" key="3">
    <source>
        <dbReference type="Proteomes" id="UP000199227"/>
    </source>
</evidence>
<dbReference type="PROSITE" id="PS51257">
    <property type="entry name" value="PROKAR_LIPOPROTEIN"/>
    <property type="match status" value="1"/>
</dbReference>
<proteinExistence type="predicted"/>
<dbReference type="EMBL" id="FOXB01000005">
    <property type="protein sequence ID" value="SFP04967.1"/>
    <property type="molecule type" value="Genomic_DNA"/>
</dbReference>
<evidence type="ECO:0000256" key="1">
    <source>
        <dbReference type="SAM" id="SignalP"/>
    </source>
</evidence>
<protein>
    <submittedName>
        <fullName evidence="2">Uncharacterized protein</fullName>
    </submittedName>
</protein>
<gene>
    <name evidence="2" type="ORF">SAMN05216234_10526</name>
</gene>
<name>A0A1I5M6L0_9BACT</name>
<sequence>MKKILFLLIAGIMALGFSGCSSAMSQIASAKTPPKIYVHSKTPEKFKGIKPYQAVWNGLAPAVVKYDQIMQCDFTPEALVVLRDKGFQIVSDPNEADYRLDVEVLACGFYTTTDTSYDSISILYRQRKEVPLKEKPLYKDLIAAAHNKDVPYAKYFAMVVDALEINPDEGMQLFHRYGMLKYKVSKYLDHPWHRIATNGAQYEILKTKGYLYPNKYDGMPEEDKKFVKKWLKTSVESDEMGKYAILSDVVGLSITNFGGTLSNIGYSGAGRATAALGVATMLFSKRPGSSANRFTITDMKTGKKVYVDRNYLLKGQFGWKKVIGKDDLDWVEKHLDKVFNKL</sequence>
<feature type="chain" id="PRO_5011796726" evidence="1">
    <location>
        <begin position="24"/>
        <end position="342"/>
    </location>
</feature>
<reference evidence="2 3" key="1">
    <citation type="submission" date="2016-10" db="EMBL/GenBank/DDBJ databases">
        <authorList>
            <person name="de Groot N.N."/>
        </authorList>
    </citation>
    <scope>NUCLEOTIDE SEQUENCE [LARGE SCALE GENOMIC DNA]</scope>
    <source>
        <strain evidence="2 3">EP1-55-1</strain>
    </source>
</reference>
<keyword evidence="3" id="KW-1185">Reference proteome</keyword>
<dbReference type="AlphaFoldDB" id="A0A1I5M6L0"/>
<feature type="signal peptide" evidence="1">
    <location>
        <begin position="1"/>
        <end position="23"/>
    </location>
</feature>
<accession>A0A1I5M6L0</accession>
<organism evidence="2 3">
    <name type="scientific">Hydrogenimonas thermophila</name>
    <dbReference type="NCBI Taxonomy" id="223786"/>
    <lineage>
        <taxon>Bacteria</taxon>
        <taxon>Pseudomonadati</taxon>
        <taxon>Campylobacterota</taxon>
        <taxon>Epsilonproteobacteria</taxon>
        <taxon>Campylobacterales</taxon>
        <taxon>Hydrogenimonadaceae</taxon>
        <taxon>Hydrogenimonas</taxon>
    </lineage>
</organism>
<evidence type="ECO:0000313" key="2">
    <source>
        <dbReference type="EMBL" id="SFP04967.1"/>
    </source>
</evidence>
<dbReference type="RefSeq" id="WP_092910959.1">
    <property type="nucleotide sequence ID" value="NZ_FOXB01000005.1"/>
</dbReference>
<dbReference type="OrthoDB" id="9873815at2"/>
<keyword evidence="1" id="KW-0732">Signal</keyword>